<feature type="region of interest" description="Disordered" evidence="1">
    <location>
        <begin position="84"/>
        <end position="137"/>
    </location>
</feature>
<accession>A0AAV5LLQ7</accession>
<sequence length="137" mass="14776">MQTSHNLNEDELPSFFKKLGMEMLECICLAGLGISVGMKPLVRTIWLLPHGLVFYVIRAGDSRQNGQASQGGWALPSTECFQQSGRVVPDERENAGPSHTQHSTKTRGLSDTRDASVFSGESKELKASSGGGCSSTF</sequence>
<dbReference type="Proteomes" id="UP001054252">
    <property type="component" value="Unassembled WGS sequence"/>
</dbReference>
<feature type="compositionally biased region" description="Polar residues" evidence="1">
    <location>
        <begin position="97"/>
        <end position="107"/>
    </location>
</feature>
<protein>
    <submittedName>
        <fullName evidence="2">Uncharacterized protein</fullName>
    </submittedName>
</protein>
<organism evidence="2 3">
    <name type="scientific">Rubroshorea leprosula</name>
    <dbReference type="NCBI Taxonomy" id="152421"/>
    <lineage>
        <taxon>Eukaryota</taxon>
        <taxon>Viridiplantae</taxon>
        <taxon>Streptophyta</taxon>
        <taxon>Embryophyta</taxon>
        <taxon>Tracheophyta</taxon>
        <taxon>Spermatophyta</taxon>
        <taxon>Magnoliopsida</taxon>
        <taxon>eudicotyledons</taxon>
        <taxon>Gunneridae</taxon>
        <taxon>Pentapetalae</taxon>
        <taxon>rosids</taxon>
        <taxon>malvids</taxon>
        <taxon>Malvales</taxon>
        <taxon>Dipterocarpaceae</taxon>
        <taxon>Rubroshorea</taxon>
    </lineage>
</organism>
<reference evidence="2 3" key="1">
    <citation type="journal article" date="2021" name="Commun. Biol.">
        <title>The genome of Shorea leprosula (Dipterocarpaceae) highlights the ecological relevance of drought in aseasonal tropical rainforests.</title>
        <authorList>
            <person name="Ng K.K.S."/>
            <person name="Kobayashi M.J."/>
            <person name="Fawcett J.A."/>
            <person name="Hatakeyama M."/>
            <person name="Paape T."/>
            <person name="Ng C.H."/>
            <person name="Ang C.C."/>
            <person name="Tnah L.H."/>
            <person name="Lee C.T."/>
            <person name="Nishiyama T."/>
            <person name="Sese J."/>
            <person name="O'Brien M.J."/>
            <person name="Copetti D."/>
            <person name="Mohd Noor M.I."/>
            <person name="Ong R.C."/>
            <person name="Putra M."/>
            <person name="Sireger I.Z."/>
            <person name="Indrioko S."/>
            <person name="Kosugi Y."/>
            <person name="Izuno A."/>
            <person name="Isagi Y."/>
            <person name="Lee S.L."/>
            <person name="Shimizu K.K."/>
        </authorList>
    </citation>
    <scope>NUCLEOTIDE SEQUENCE [LARGE SCALE GENOMIC DNA]</scope>
    <source>
        <strain evidence="2">214</strain>
    </source>
</reference>
<gene>
    <name evidence="2" type="ORF">SLEP1_g46077</name>
</gene>
<evidence type="ECO:0000313" key="2">
    <source>
        <dbReference type="EMBL" id="GKV38132.1"/>
    </source>
</evidence>
<comment type="caution">
    <text evidence="2">The sequence shown here is derived from an EMBL/GenBank/DDBJ whole genome shotgun (WGS) entry which is preliminary data.</text>
</comment>
<dbReference type="AlphaFoldDB" id="A0AAV5LLQ7"/>
<name>A0AAV5LLQ7_9ROSI</name>
<evidence type="ECO:0000256" key="1">
    <source>
        <dbReference type="SAM" id="MobiDB-lite"/>
    </source>
</evidence>
<evidence type="ECO:0000313" key="3">
    <source>
        <dbReference type="Proteomes" id="UP001054252"/>
    </source>
</evidence>
<dbReference type="EMBL" id="BPVZ01000126">
    <property type="protein sequence ID" value="GKV38132.1"/>
    <property type="molecule type" value="Genomic_DNA"/>
</dbReference>
<keyword evidence="3" id="KW-1185">Reference proteome</keyword>
<proteinExistence type="predicted"/>